<feature type="compositionally biased region" description="Basic residues" evidence="1">
    <location>
        <begin position="210"/>
        <end position="223"/>
    </location>
</feature>
<name>E3KRC0_PUCGT</name>
<feature type="compositionally biased region" description="Low complexity" evidence="1">
    <location>
        <begin position="108"/>
        <end position="119"/>
    </location>
</feature>
<dbReference type="AlphaFoldDB" id="E3KRC0"/>
<evidence type="ECO:0000313" key="3">
    <source>
        <dbReference type="Proteomes" id="UP000008783"/>
    </source>
</evidence>
<dbReference type="InParanoid" id="E3KRC0"/>
<dbReference type="RefSeq" id="XP_003331264.1">
    <property type="nucleotide sequence ID" value="XM_003331216.2"/>
</dbReference>
<gene>
    <name evidence="2" type="ORF">PGTG_13227</name>
</gene>
<feature type="region of interest" description="Disordered" evidence="1">
    <location>
        <begin position="1"/>
        <end position="23"/>
    </location>
</feature>
<feature type="compositionally biased region" description="Basic and acidic residues" evidence="1">
    <location>
        <begin position="93"/>
        <end position="107"/>
    </location>
</feature>
<evidence type="ECO:0000256" key="1">
    <source>
        <dbReference type="SAM" id="MobiDB-lite"/>
    </source>
</evidence>
<dbReference type="GeneID" id="10541433"/>
<organism evidence="2 3">
    <name type="scientific">Puccinia graminis f. sp. tritici (strain CRL 75-36-700-3 / race SCCL)</name>
    <name type="common">Black stem rust fungus</name>
    <dbReference type="NCBI Taxonomy" id="418459"/>
    <lineage>
        <taxon>Eukaryota</taxon>
        <taxon>Fungi</taxon>
        <taxon>Dikarya</taxon>
        <taxon>Basidiomycota</taxon>
        <taxon>Pucciniomycotina</taxon>
        <taxon>Pucciniomycetes</taxon>
        <taxon>Pucciniales</taxon>
        <taxon>Pucciniaceae</taxon>
        <taxon>Puccinia</taxon>
    </lineage>
</organism>
<dbReference type="EMBL" id="DS178302">
    <property type="protein sequence ID" value="EFP86845.1"/>
    <property type="molecule type" value="Genomic_DNA"/>
</dbReference>
<dbReference type="OrthoDB" id="2507761at2759"/>
<dbReference type="KEGG" id="pgr:PGTG_13227"/>
<evidence type="ECO:0000313" key="2">
    <source>
        <dbReference type="EMBL" id="EFP86845.1"/>
    </source>
</evidence>
<feature type="compositionally biased region" description="Acidic residues" evidence="1">
    <location>
        <begin position="72"/>
        <end position="81"/>
    </location>
</feature>
<accession>E3KRC0</accession>
<sequence length="504" mass="56400">MKEHTTPTQDSLQPAVPAATNQNISELTRTKLAGELILPLNQPRRGPCLRKLVHWSNLLSALTTPGTIEGPGEQEQEEPVDPEAHSTNQPELEDCRRSGTLELESRSTETSGSSGSSTREQAEYDWFEHLMEEIDDSDSESESSDGAPDPQQAYLSEPGLIYQSSLQPSGEPPDSRGRSERKRTYLGGEASDSEREVRRRRLLLRSTHDRPRRARPTRPRRRRDSSTLGLPHWGFLCVRPTEPKTDDQEIVEDGHLPSLVPIKARYRFESLPLPTPPPSSSSLLPYLLPTPHPPLAPHHQLMLPCSPSLEAIDFNSYDFIIAATAHLDGQTILLKYLVGPARPGPSSSSPSSSSFLDSINSDHLLHLHPHLDRGHSQEQQLESTNDHRDALLLRTHNSSATTRRQSRALPGLLVTKLQIVFNHLSSSSSSSSLPSEEEDDQSMPANLLGPPLHDHHHHLELHQDHADRIAHPPHHHHHHHHHHHLLWKVFPLANPLRSCNLLIP</sequence>
<feature type="region of interest" description="Disordered" evidence="1">
    <location>
        <begin position="134"/>
        <end position="227"/>
    </location>
</feature>
<proteinExistence type="predicted"/>
<feature type="region of interest" description="Disordered" evidence="1">
    <location>
        <begin position="426"/>
        <end position="455"/>
    </location>
</feature>
<dbReference type="HOGENOM" id="CLU_554469_0_0_1"/>
<feature type="compositionally biased region" description="Polar residues" evidence="1">
    <location>
        <begin position="1"/>
        <end position="12"/>
    </location>
</feature>
<reference evidence="3" key="2">
    <citation type="journal article" date="2011" name="Proc. Natl. Acad. Sci. U.S.A.">
        <title>Obligate biotrophy features unraveled by the genomic analysis of rust fungi.</title>
        <authorList>
            <person name="Duplessis S."/>
            <person name="Cuomo C.A."/>
            <person name="Lin Y.-C."/>
            <person name="Aerts A."/>
            <person name="Tisserant E."/>
            <person name="Veneault-Fourrey C."/>
            <person name="Joly D.L."/>
            <person name="Hacquard S."/>
            <person name="Amselem J."/>
            <person name="Cantarel B.L."/>
            <person name="Chiu R."/>
            <person name="Coutinho P.M."/>
            <person name="Feau N."/>
            <person name="Field M."/>
            <person name="Frey P."/>
            <person name="Gelhaye E."/>
            <person name="Goldberg J."/>
            <person name="Grabherr M.G."/>
            <person name="Kodira C.D."/>
            <person name="Kohler A."/>
            <person name="Kuees U."/>
            <person name="Lindquist E.A."/>
            <person name="Lucas S.M."/>
            <person name="Mago R."/>
            <person name="Mauceli E."/>
            <person name="Morin E."/>
            <person name="Murat C."/>
            <person name="Pangilinan J.L."/>
            <person name="Park R."/>
            <person name="Pearson M."/>
            <person name="Quesneville H."/>
            <person name="Rouhier N."/>
            <person name="Sakthikumar S."/>
            <person name="Salamov A.A."/>
            <person name="Schmutz J."/>
            <person name="Selles B."/>
            <person name="Shapiro H."/>
            <person name="Tanguay P."/>
            <person name="Tuskan G.A."/>
            <person name="Henrissat B."/>
            <person name="Van de Peer Y."/>
            <person name="Rouze P."/>
            <person name="Ellis J.G."/>
            <person name="Dodds P.N."/>
            <person name="Schein J.E."/>
            <person name="Zhong S."/>
            <person name="Hamelin R.C."/>
            <person name="Grigoriev I.V."/>
            <person name="Szabo L.J."/>
            <person name="Martin F."/>
        </authorList>
    </citation>
    <scope>NUCLEOTIDE SEQUENCE [LARGE SCALE GENOMIC DNA]</scope>
    <source>
        <strain evidence="3">CRL 75-36-700-3 / race SCCL</strain>
    </source>
</reference>
<dbReference type="VEuPathDB" id="FungiDB:PGTG_13227"/>
<feature type="region of interest" description="Disordered" evidence="1">
    <location>
        <begin position="62"/>
        <end position="120"/>
    </location>
</feature>
<dbReference type="Proteomes" id="UP000008783">
    <property type="component" value="Unassembled WGS sequence"/>
</dbReference>
<reference key="1">
    <citation type="submission" date="2007-01" db="EMBL/GenBank/DDBJ databases">
        <title>The Genome Sequence of Puccinia graminis f. sp. tritici Strain CRL 75-36-700-3.</title>
        <authorList>
            <consortium name="The Broad Institute Genome Sequencing Platform"/>
            <person name="Birren B."/>
            <person name="Lander E."/>
            <person name="Galagan J."/>
            <person name="Nusbaum C."/>
            <person name="Devon K."/>
            <person name="Cuomo C."/>
            <person name="Jaffe D."/>
            <person name="Butler J."/>
            <person name="Alvarez P."/>
            <person name="Gnerre S."/>
            <person name="Grabherr M."/>
            <person name="Mauceli E."/>
            <person name="Brockman W."/>
            <person name="Young S."/>
            <person name="LaButti K."/>
            <person name="Sykes S."/>
            <person name="DeCaprio D."/>
            <person name="Crawford M."/>
            <person name="Koehrsen M."/>
            <person name="Engels R."/>
            <person name="Montgomery P."/>
            <person name="Pearson M."/>
            <person name="Howarth C."/>
            <person name="Larson L."/>
            <person name="White J."/>
            <person name="Zeng Q."/>
            <person name="Kodira C."/>
            <person name="Yandava C."/>
            <person name="Alvarado L."/>
            <person name="O'Leary S."/>
            <person name="Szabo L."/>
            <person name="Dean R."/>
            <person name="Schein J."/>
        </authorList>
    </citation>
    <scope>NUCLEOTIDE SEQUENCE</scope>
    <source>
        <strain>CRL 75-36-700-3</strain>
    </source>
</reference>
<protein>
    <submittedName>
        <fullName evidence="2">Uncharacterized protein</fullName>
    </submittedName>
</protein>
<keyword evidence="3" id="KW-1185">Reference proteome</keyword>
<feature type="compositionally biased region" description="Acidic residues" evidence="1">
    <location>
        <begin position="134"/>
        <end position="143"/>
    </location>
</feature>